<evidence type="ECO:0000313" key="13">
    <source>
        <dbReference type="EMBL" id="MDC8784625.1"/>
    </source>
</evidence>
<gene>
    <name evidence="13" type="primary">metF</name>
    <name evidence="13" type="ORF">PRZ01_05425</name>
</gene>
<dbReference type="CDD" id="cd00537">
    <property type="entry name" value="MTHFR"/>
    <property type="match status" value="1"/>
</dbReference>
<evidence type="ECO:0000256" key="8">
    <source>
        <dbReference type="ARBA" id="ARBA00023027"/>
    </source>
</evidence>
<evidence type="ECO:0000256" key="4">
    <source>
        <dbReference type="ARBA" id="ARBA00022605"/>
    </source>
</evidence>
<dbReference type="Pfam" id="PF02219">
    <property type="entry name" value="MTHFR"/>
    <property type="match status" value="1"/>
</dbReference>
<name>A0ABT5KQ95_9BURK</name>
<comment type="pathway">
    <text evidence="2 12">One-carbon metabolism; tetrahydrofolate interconversion.</text>
</comment>
<dbReference type="InterPro" id="IPR003171">
    <property type="entry name" value="Mehydrof_redctse-like"/>
</dbReference>
<keyword evidence="8" id="KW-0520">NAD</keyword>
<keyword evidence="5 12" id="KW-0285">Flavoprotein</keyword>
<sequence>MSTNKKTPVSFEFFPPNTPVGTEKLKTVVQDLSVLNPHYFSVTYGAGGSTREKTLATVMDIAASGFEAAPHLSCVGSTRENIAEILATYRTQNIRRVVALRGDLPSGTATAGEFRYAAELVRFIRETQGPDWQIEVAAYPEYHPQQRYAAKDLQHFADKMAAGANAAITQFFFNPDAYFHFVDEARKLGVSAPIVPGIMPFHNYARIAQFAARDGIEIPRWVALKMEGYMDDTASIRAFGLDVMTRVCERLIAGGAPGVHFYTLNQSALTLELCKRLSLG</sequence>
<keyword evidence="14" id="KW-1185">Reference proteome</keyword>
<evidence type="ECO:0000256" key="12">
    <source>
        <dbReference type="RuleBase" id="RU003862"/>
    </source>
</evidence>
<dbReference type="NCBIfam" id="TIGR00676">
    <property type="entry name" value="fadh2"/>
    <property type="match status" value="1"/>
</dbReference>
<keyword evidence="4" id="KW-0028">Amino-acid biosynthesis</keyword>
<evidence type="ECO:0000256" key="9">
    <source>
        <dbReference type="ARBA" id="ARBA00023167"/>
    </source>
</evidence>
<protein>
    <recommendedName>
        <fullName evidence="12">Methylenetetrahydrofolate reductase</fullName>
        <ecNumber evidence="12">1.5.1.54</ecNumber>
    </recommendedName>
</protein>
<evidence type="ECO:0000256" key="10">
    <source>
        <dbReference type="ARBA" id="ARBA00034478"/>
    </source>
</evidence>
<reference evidence="13 14" key="1">
    <citation type="submission" date="2022-10" db="EMBL/GenBank/DDBJ databases">
        <title>paucibacter sp. hw8 Genome sequencing.</title>
        <authorList>
            <person name="Park S."/>
        </authorList>
    </citation>
    <scope>NUCLEOTIDE SEQUENCE [LARGE SCALE GENOMIC DNA]</scope>
    <source>
        <strain evidence="14">hw8</strain>
    </source>
</reference>
<dbReference type="GO" id="GO:0004489">
    <property type="term" value="F:methylenetetrahydrofolate reductase [NAD(P)H] activity"/>
    <property type="evidence" value="ECO:0007669"/>
    <property type="project" value="UniProtKB-EC"/>
</dbReference>
<dbReference type="EMBL" id="JAQQXS010000004">
    <property type="protein sequence ID" value="MDC8784625.1"/>
    <property type="molecule type" value="Genomic_DNA"/>
</dbReference>
<dbReference type="Gene3D" id="3.20.20.220">
    <property type="match status" value="1"/>
</dbReference>
<dbReference type="EC" id="1.5.1.54" evidence="12"/>
<comment type="cofactor">
    <cofactor evidence="1 12">
        <name>FAD</name>
        <dbReference type="ChEBI" id="CHEBI:57692"/>
    </cofactor>
</comment>
<dbReference type="PANTHER" id="PTHR45754:SF3">
    <property type="entry name" value="METHYLENETETRAHYDROFOLATE REDUCTASE (NADPH)"/>
    <property type="match status" value="1"/>
</dbReference>
<comment type="similarity">
    <text evidence="3 12">Belongs to the methylenetetrahydrofolate reductase family.</text>
</comment>
<dbReference type="RefSeq" id="WP_273595745.1">
    <property type="nucleotide sequence ID" value="NZ_JAQQXS010000004.1"/>
</dbReference>
<evidence type="ECO:0000256" key="7">
    <source>
        <dbReference type="ARBA" id="ARBA00023002"/>
    </source>
</evidence>
<evidence type="ECO:0000256" key="11">
    <source>
        <dbReference type="ARBA" id="ARBA00048628"/>
    </source>
</evidence>
<dbReference type="PANTHER" id="PTHR45754">
    <property type="entry name" value="METHYLENETETRAHYDROFOLATE REDUCTASE"/>
    <property type="match status" value="1"/>
</dbReference>
<accession>A0ABT5KQ95</accession>
<comment type="pathway">
    <text evidence="10">Amino-acid biosynthesis; L-methionine biosynthesis via de novo pathway.</text>
</comment>
<evidence type="ECO:0000256" key="1">
    <source>
        <dbReference type="ARBA" id="ARBA00001974"/>
    </source>
</evidence>
<evidence type="ECO:0000313" key="14">
    <source>
        <dbReference type="Proteomes" id="UP001219862"/>
    </source>
</evidence>
<keyword evidence="6 12" id="KW-0274">FAD</keyword>
<comment type="caution">
    <text evidence="13">The sequence shown here is derived from an EMBL/GenBank/DDBJ whole genome shotgun (WGS) entry which is preliminary data.</text>
</comment>
<proteinExistence type="inferred from homology"/>
<keyword evidence="9" id="KW-0486">Methionine biosynthesis</keyword>
<dbReference type="InterPro" id="IPR004620">
    <property type="entry name" value="MTHF_reductase_bac"/>
</dbReference>
<evidence type="ECO:0000256" key="5">
    <source>
        <dbReference type="ARBA" id="ARBA00022630"/>
    </source>
</evidence>
<dbReference type="SUPFAM" id="SSF51730">
    <property type="entry name" value="FAD-linked oxidoreductase"/>
    <property type="match status" value="1"/>
</dbReference>
<comment type="catalytic activity">
    <reaction evidence="11">
        <text>(6S)-5-methyl-5,6,7,8-tetrahydrofolate + NAD(+) = (6R)-5,10-methylene-5,6,7,8-tetrahydrofolate + NADH + H(+)</text>
        <dbReference type="Rhea" id="RHEA:19821"/>
        <dbReference type="ChEBI" id="CHEBI:15378"/>
        <dbReference type="ChEBI" id="CHEBI:15636"/>
        <dbReference type="ChEBI" id="CHEBI:18608"/>
        <dbReference type="ChEBI" id="CHEBI:57540"/>
        <dbReference type="ChEBI" id="CHEBI:57945"/>
        <dbReference type="EC" id="1.5.1.54"/>
    </reaction>
    <physiologicalReaction direction="right-to-left" evidence="11">
        <dbReference type="Rhea" id="RHEA:19823"/>
    </physiologicalReaction>
</comment>
<dbReference type="InterPro" id="IPR029041">
    <property type="entry name" value="FAD-linked_oxidoreductase-like"/>
</dbReference>
<evidence type="ECO:0000256" key="6">
    <source>
        <dbReference type="ARBA" id="ARBA00022827"/>
    </source>
</evidence>
<evidence type="ECO:0000256" key="2">
    <source>
        <dbReference type="ARBA" id="ARBA00004777"/>
    </source>
</evidence>
<dbReference type="Proteomes" id="UP001219862">
    <property type="component" value="Unassembled WGS sequence"/>
</dbReference>
<evidence type="ECO:0000256" key="3">
    <source>
        <dbReference type="ARBA" id="ARBA00006743"/>
    </source>
</evidence>
<keyword evidence="7 12" id="KW-0560">Oxidoreductase</keyword>
<organism evidence="13 14">
    <name type="scientific">Roseateles koreensis</name>
    <dbReference type="NCBI Taxonomy" id="2987526"/>
    <lineage>
        <taxon>Bacteria</taxon>
        <taxon>Pseudomonadati</taxon>
        <taxon>Pseudomonadota</taxon>
        <taxon>Betaproteobacteria</taxon>
        <taxon>Burkholderiales</taxon>
        <taxon>Sphaerotilaceae</taxon>
        <taxon>Roseateles</taxon>
    </lineage>
</organism>